<dbReference type="AlphaFoldDB" id="A0A5C6KMC1"/>
<dbReference type="Proteomes" id="UP000315827">
    <property type="component" value="Unassembled WGS sequence"/>
</dbReference>
<keyword evidence="1" id="KW-0732">Signal</keyword>
<organism evidence="3 4">
    <name type="scientific">Parabacteroides distasonis</name>
    <dbReference type="NCBI Taxonomy" id="823"/>
    <lineage>
        <taxon>Bacteria</taxon>
        <taxon>Pseudomonadati</taxon>
        <taxon>Bacteroidota</taxon>
        <taxon>Bacteroidia</taxon>
        <taxon>Bacteroidales</taxon>
        <taxon>Tannerellaceae</taxon>
        <taxon>Parabacteroides</taxon>
    </lineage>
</organism>
<protein>
    <recommendedName>
        <fullName evidence="2">DUF6383 domain-containing protein</fullName>
    </recommendedName>
</protein>
<evidence type="ECO:0000313" key="4">
    <source>
        <dbReference type="Proteomes" id="UP000315827"/>
    </source>
</evidence>
<evidence type="ECO:0000313" key="3">
    <source>
        <dbReference type="EMBL" id="TWV62781.1"/>
    </source>
</evidence>
<evidence type="ECO:0000256" key="1">
    <source>
        <dbReference type="SAM" id="SignalP"/>
    </source>
</evidence>
<name>A0A5C6KMC1_PARDI</name>
<evidence type="ECO:0000259" key="2">
    <source>
        <dbReference type="Pfam" id="PF19910"/>
    </source>
</evidence>
<dbReference type="RefSeq" id="WP_146375229.1">
    <property type="nucleotide sequence ID" value="NZ_VOHW01000003.1"/>
</dbReference>
<dbReference type="InterPro" id="IPR045963">
    <property type="entry name" value="DUF6383"/>
</dbReference>
<feature type="signal peptide" evidence="1">
    <location>
        <begin position="1"/>
        <end position="25"/>
    </location>
</feature>
<dbReference type="Pfam" id="PF19910">
    <property type="entry name" value="DUF6383"/>
    <property type="match status" value="1"/>
</dbReference>
<sequence length="1025" mass="110254">MNKRIFTLLTAGLLLGGPAFNAAYAADVDLTDKTVISYSENKTALANGLSFYLGASKTTLLKVTDALKTKDGKEVVSFESTTASEVADATVFTIRNYSSSSFELWANVDGKEYQVAVATDGKDLTSASDKKLSDLQTKFTTATAKLNFKGLYTVTVPTNQVKTDLKAFSYEGKVNADYLNDYNSTGTTLSFDYKTNELVGNLFDKVKPVTFSDEIAETGAGEAKLAAGTYFVSGDSKKVDAFLGKVNAETPVANDILAAAQDVKFLAVNPNPKSRYDINGKQDNEGYSLYWMKGAVATSADSTANAAFTITAKDALNEEGKLTLKVTFKVDEAAAGTEVYVAAVRPSVSDTKTYVTTVLSGESTKTNYTPIHPQLGSNSYLNASVLLKKNVENVVNIYFTSATTSKEDKPGIQTEYHKYLTINPANGSDLSVAAYNNVDFTMPVAQWIVAGFDGKYTFTLKNRETAKELVLRLQPNGEEGGYKVEKATYDGEDVTISGDETSASNGVTDDLALNKTSVKFNTIATTRTDGYKVFTDTQIAEGFKMTFNGKDALFGEKALYAIDDNATKTMKASTKEENLIVLYPERIKGAKDHSTKSLQGVEDYVISTNAFAYLNDKGEVVMKADGDTLVVPTYVLRYTEAKGDDAKYLGAAASRDKAADAATEFAVVKNAAGAYSLVAVSAVTDGKLSYDGSTGSSAKMASVNTTSMAITYAANRYQSADDINKTYANVEVLDANPFNPSLAAKPRHASFDNMLGSINYQLNKNGFNEGILSAESMIFWLDTADSKAKTPSFYISKGIEVAEGEEKPAERMFMFNPTDSLHYFVEGSAQEYTDEKYYLEGSSKSETKVIFRPAILTGVDTITTTVKGETVKVVKELNDDKSVKSTDRLDAFKFNITLAEGDDEYFVSSQRKVKEGDVYKTAYVYALNGMLGLTTNPEKAMVFTLGTEVPTANESIDAKESSIVVVAGNGVVTIQGAAGETAYVRTVLGQTVAETVLTSDNATIAAPAGVVFVTVGNETVKVAVK</sequence>
<gene>
    <name evidence="3" type="ORF">FSA05_07025</name>
</gene>
<feature type="chain" id="PRO_5023066962" description="DUF6383 domain-containing protein" evidence="1">
    <location>
        <begin position="26"/>
        <end position="1025"/>
    </location>
</feature>
<reference evidence="3 4" key="1">
    <citation type="submission" date="2019-07" db="EMBL/GenBank/DDBJ databases">
        <title>Genome sequencing of Parabacteroides distasonis iSURF_7.</title>
        <authorList>
            <person name="Degefu H.N."/>
            <person name="Ruoff K.L."/>
            <person name="Price C.E."/>
            <person name="Valls R.A."/>
            <person name="O'Toole G.A."/>
        </authorList>
    </citation>
    <scope>NUCLEOTIDE SEQUENCE [LARGE SCALE GENOMIC DNA]</scope>
    <source>
        <strain evidence="3 4">CFPLTA003_1B</strain>
    </source>
</reference>
<comment type="caution">
    <text evidence="3">The sequence shown here is derived from an EMBL/GenBank/DDBJ whole genome shotgun (WGS) entry which is preliminary data.</text>
</comment>
<feature type="domain" description="DUF6383" evidence="2">
    <location>
        <begin position="950"/>
        <end position="1024"/>
    </location>
</feature>
<dbReference type="EMBL" id="VOHW01000003">
    <property type="protein sequence ID" value="TWV62781.1"/>
    <property type="molecule type" value="Genomic_DNA"/>
</dbReference>
<proteinExistence type="predicted"/>
<accession>A0A5C6KMC1</accession>